<accession>A0A6V8SKC4</accession>
<evidence type="ECO:0000256" key="7">
    <source>
        <dbReference type="ARBA" id="ARBA00023004"/>
    </source>
</evidence>
<comment type="catalytic activity">
    <reaction evidence="9">
        <text>glycyl-[protein] + reduced [flavodoxin] + S-adenosyl-L-methionine = glycin-2-yl radical-[protein] + semiquinone [flavodoxin] + 5'-deoxyadenosine + L-methionine + H(+)</text>
        <dbReference type="Rhea" id="RHEA:61976"/>
        <dbReference type="Rhea" id="RHEA-COMP:10622"/>
        <dbReference type="Rhea" id="RHEA-COMP:14480"/>
        <dbReference type="Rhea" id="RHEA-COMP:15993"/>
        <dbReference type="Rhea" id="RHEA-COMP:15994"/>
        <dbReference type="ChEBI" id="CHEBI:15378"/>
        <dbReference type="ChEBI" id="CHEBI:17319"/>
        <dbReference type="ChEBI" id="CHEBI:29947"/>
        <dbReference type="ChEBI" id="CHEBI:32722"/>
        <dbReference type="ChEBI" id="CHEBI:57618"/>
        <dbReference type="ChEBI" id="CHEBI:57844"/>
        <dbReference type="ChEBI" id="CHEBI:59789"/>
        <dbReference type="ChEBI" id="CHEBI:140311"/>
    </reaction>
</comment>
<dbReference type="GO" id="GO:0051539">
    <property type="term" value="F:4 iron, 4 sulfur cluster binding"/>
    <property type="evidence" value="ECO:0007669"/>
    <property type="project" value="UniProtKB-KW"/>
</dbReference>
<dbReference type="GO" id="GO:0016829">
    <property type="term" value="F:lyase activity"/>
    <property type="evidence" value="ECO:0007669"/>
    <property type="project" value="UniProtKB-KW"/>
</dbReference>
<dbReference type="Gene3D" id="3.30.70.20">
    <property type="match status" value="1"/>
</dbReference>
<evidence type="ECO:0000256" key="3">
    <source>
        <dbReference type="ARBA" id="ARBA00022485"/>
    </source>
</evidence>
<comment type="caution">
    <text evidence="12">The sequence shown here is derived from an EMBL/GenBank/DDBJ whole genome shotgun (WGS) entry which is preliminary data.</text>
</comment>
<dbReference type="SUPFAM" id="SSF102114">
    <property type="entry name" value="Radical SAM enzymes"/>
    <property type="match status" value="1"/>
</dbReference>
<dbReference type="SUPFAM" id="SSF54862">
    <property type="entry name" value="4Fe-4S ferredoxins"/>
    <property type="match status" value="1"/>
</dbReference>
<keyword evidence="8" id="KW-0411">Iron-sulfur</keyword>
<evidence type="ECO:0000256" key="2">
    <source>
        <dbReference type="ARBA" id="ARBA00009777"/>
    </source>
</evidence>
<evidence type="ECO:0000313" key="12">
    <source>
        <dbReference type="EMBL" id="GFP75598.1"/>
    </source>
</evidence>
<dbReference type="Gene3D" id="3.20.20.70">
    <property type="entry name" value="Aldolase class I"/>
    <property type="match status" value="1"/>
</dbReference>
<keyword evidence="5" id="KW-0479">Metal-binding</keyword>
<dbReference type="PROSITE" id="PS51918">
    <property type="entry name" value="RADICAL_SAM"/>
    <property type="match status" value="1"/>
</dbReference>
<feature type="domain" description="Radical SAM core" evidence="11">
    <location>
        <begin position="15"/>
        <end position="295"/>
    </location>
</feature>
<proteinExistence type="inferred from homology"/>
<dbReference type="PROSITE" id="PS00198">
    <property type="entry name" value="4FE4S_FER_1"/>
    <property type="match status" value="1"/>
</dbReference>
<dbReference type="PROSITE" id="PS01087">
    <property type="entry name" value="RADICAL_ACTIVATING"/>
    <property type="match status" value="1"/>
</dbReference>
<gene>
    <name evidence="12" type="ORF">bsdtw1_01685</name>
</gene>
<dbReference type="PIRSF" id="PIRSF000371">
    <property type="entry name" value="PFL_act_enz"/>
    <property type="match status" value="1"/>
</dbReference>
<dbReference type="InterPro" id="IPR012839">
    <property type="entry name" value="Organic_radical_activase"/>
</dbReference>
<dbReference type="SMART" id="SM00729">
    <property type="entry name" value="Elp3"/>
    <property type="match status" value="1"/>
</dbReference>
<protein>
    <submittedName>
        <fullName evidence="12">Choline trimethylamine-lyase activating enzyme</fullName>
    </submittedName>
</protein>
<dbReference type="AlphaFoldDB" id="A0A6V8SKC4"/>
<keyword evidence="7" id="KW-0408">Iron</keyword>
<evidence type="ECO:0000256" key="4">
    <source>
        <dbReference type="ARBA" id="ARBA00022691"/>
    </source>
</evidence>
<dbReference type="InterPro" id="IPR017900">
    <property type="entry name" value="4Fe4S_Fe_S_CS"/>
</dbReference>
<evidence type="ECO:0000256" key="6">
    <source>
        <dbReference type="ARBA" id="ARBA00023002"/>
    </source>
</evidence>
<dbReference type="InterPro" id="IPR006638">
    <property type="entry name" value="Elp3/MiaA/NifB-like_rSAM"/>
</dbReference>
<evidence type="ECO:0000259" key="10">
    <source>
        <dbReference type="PROSITE" id="PS51379"/>
    </source>
</evidence>
<dbReference type="InterPro" id="IPR034457">
    <property type="entry name" value="Organic_radical-activating"/>
</dbReference>
<keyword evidence="13" id="KW-1185">Reference proteome</keyword>
<comment type="cofactor">
    <cofactor evidence="1">
        <name>[4Fe-4S] cluster</name>
        <dbReference type="ChEBI" id="CHEBI:49883"/>
    </cofactor>
</comment>
<dbReference type="InterPro" id="IPR013785">
    <property type="entry name" value="Aldolase_TIM"/>
</dbReference>
<dbReference type="InterPro" id="IPR001989">
    <property type="entry name" value="Radical_activat_CS"/>
</dbReference>
<evidence type="ECO:0000256" key="9">
    <source>
        <dbReference type="ARBA" id="ARBA00047365"/>
    </source>
</evidence>
<evidence type="ECO:0000256" key="5">
    <source>
        <dbReference type="ARBA" id="ARBA00022723"/>
    </source>
</evidence>
<dbReference type="InterPro" id="IPR058240">
    <property type="entry name" value="rSAM_sf"/>
</dbReference>
<feature type="domain" description="4Fe-4S ferredoxin-type" evidence="10">
    <location>
        <begin position="46"/>
        <end position="74"/>
    </location>
</feature>
<dbReference type="SFLD" id="SFLDG01066">
    <property type="entry name" value="organic_radical-activating_enz"/>
    <property type="match status" value="1"/>
</dbReference>
<keyword evidence="3" id="KW-0004">4Fe-4S</keyword>
<evidence type="ECO:0000259" key="11">
    <source>
        <dbReference type="PROSITE" id="PS51918"/>
    </source>
</evidence>
<reference evidence="12 13" key="1">
    <citation type="submission" date="2020-07" db="EMBL/GenBank/DDBJ databases">
        <title>A new beta-1,3-glucan-decomposing anaerobic bacterium isolated from anoxic soil subjected to biological soil disinfestation.</title>
        <authorList>
            <person name="Ueki A."/>
            <person name="Tonouchi A."/>
        </authorList>
    </citation>
    <scope>NUCLEOTIDE SEQUENCE [LARGE SCALE GENOMIC DNA]</scope>
    <source>
        <strain evidence="12 13">TW1</strain>
    </source>
</reference>
<dbReference type="RefSeq" id="WP_183277093.1">
    <property type="nucleotide sequence ID" value="NZ_BLZR01000001.1"/>
</dbReference>
<dbReference type="PANTHER" id="PTHR30352:SF4">
    <property type="entry name" value="PYRUVATE FORMATE-LYASE 2-ACTIVATING ENZYME"/>
    <property type="match status" value="1"/>
</dbReference>
<dbReference type="NCBIfam" id="TIGR02494">
    <property type="entry name" value="PFLE_PFLC"/>
    <property type="match status" value="1"/>
</dbReference>
<name>A0A6V8SKC4_9CLOT</name>
<dbReference type="GO" id="GO:0016491">
    <property type="term" value="F:oxidoreductase activity"/>
    <property type="evidence" value="ECO:0007669"/>
    <property type="project" value="UniProtKB-KW"/>
</dbReference>
<dbReference type="Pfam" id="PF04055">
    <property type="entry name" value="Radical_SAM"/>
    <property type="match status" value="1"/>
</dbReference>
<evidence type="ECO:0000256" key="1">
    <source>
        <dbReference type="ARBA" id="ARBA00001966"/>
    </source>
</evidence>
<dbReference type="GO" id="GO:0046872">
    <property type="term" value="F:metal ion binding"/>
    <property type="evidence" value="ECO:0007669"/>
    <property type="project" value="UniProtKB-KW"/>
</dbReference>
<dbReference type="InterPro" id="IPR007197">
    <property type="entry name" value="rSAM"/>
</dbReference>
<dbReference type="PROSITE" id="PS51379">
    <property type="entry name" value="4FE4S_FER_2"/>
    <property type="match status" value="2"/>
</dbReference>
<dbReference type="CDD" id="cd01335">
    <property type="entry name" value="Radical_SAM"/>
    <property type="match status" value="1"/>
</dbReference>
<keyword evidence="4" id="KW-0949">S-adenosyl-L-methionine</keyword>
<dbReference type="InterPro" id="IPR040074">
    <property type="entry name" value="BssD/PflA/YjjW"/>
</dbReference>
<dbReference type="SFLD" id="SFLDG01118">
    <property type="entry name" value="activating_enzymes__group_2"/>
    <property type="match status" value="1"/>
</dbReference>
<dbReference type="PANTHER" id="PTHR30352">
    <property type="entry name" value="PYRUVATE FORMATE-LYASE-ACTIVATING ENZYME"/>
    <property type="match status" value="1"/>
</dbReference>
<dbReference type="SFLD" id="SFLDS00029">
    <property type="entry name" value="Radical_SAM"/>
    <property type="match status" value="1"/>
</dbReference>
<sequence>MIKTTVCEIEHYAVHDGPGIRTVVFLKGCPLKCLWCSNPETQRRENELYYNNSTCALCKKCIHACEYNALSSNDQGIVIDRNKCIACGKCTDACPTNSLRLVGKNMEVEEVFKEVSKDVLFYRQSGGGVTVSGGEVLMNADFAIELFKLCKDECIHTAIETTGYGSFEKLKELSDYTDLILFDVKHANDEIHKELTGVGNALIQENLSKLSKQGKEIIIRIPLIPGLNDDEDNIKNTINIAKANGIKEIHILPYHTLGLDKYRKLKKDYKLTAIKKHEPGYLESLKKLVENSSIKCIIGG</sequence>
<evidence type="ECO:0000256" key="8">
    <source>
        <dbReference type="ARBA" id="ARBA00023014"/>
    </source>
</evidence>
<keyword evidence="12" id="KW-0456">Lyase</keyword>
<comment type="similarity">
    <text evidence="2">Belongs to the organic radical-activating enzymes family.</text>
</comment>
<organism evidence="12 13">
    <name type="scientific">Clostridium fungisolvens</name>
    <dbReference type="NCBI Taxonomy" id="1604897"/>
    <lineage>
        <taxon>Bacteria</taxon>
        <taxon>Bacillati</taxon>
        <taxon>Bacillota</taxon>
        <taxon>Clostridia</taxon>
        <taxon>Eubacteriales</taxon>
        <taxon>Clostridiaceae</taxon>
        <taxon>Clostridium</taxon>
    </lineage>
</organism>
<evidence type="ECO:0000313" key="13">
    <source>
        <dbReference type="Proteomes" id="UP000580568"/>
    </source>
</evidence>
<dbReference type="EMBL" id="BLZR01000001">
    <property type="protein sequence ID" value="GFP75598.1"/>
    <property type="molecule type" value="Genomic_DNA"/>
</dbReference>
<feature type="domain" description="4Fe-4S ferredoxin-type" evidence="10">
    <location>
        <begin position="75"/>
        <end position="104"/>
    </location>
</feature>
<keyword evidence="6" id="KW-0560">Oxidoreductase</keyword>
<dbReference type="Proteomes" id="UP000580568">
    <property type="component" value="Unassembled WGS sequence"/>
</dbReference>
<dbReference type="InterPro" id="IPR017896">
    <property type="entry name" value="4Fe4S_Fe-S-bd"/>
</dbReference>